<keyword evidence="2" id="KW-1185">Reference proteome</keyword>
<dbReference type="Proteomes" id="UP001150603">
    <property type="component" value="Unassembled WGS sequence"/>
</dbReference>
<accession>A0ACC1J8Z3</accession>
<comment type="caution">
    <text evidence="1">The sequence shown here is derived from an EMBL/GenBank/DDBJ whole genome shotgun (WGS) entry which is preliminary data.</text>
</comment>
<evidence type="ECO:0000313" key="2">
    <source>
        <dbReference type="Proteomes" id="UP001150603"/>
    </source>
</evidence>
<protein>
    <submittedName>
        <fullName evidence="1">Uncharacterized protein</fullName>
    </submittedName>
</protein>
<organism evidence="1 2">
    <name type="scientific">Linderina macrospora</name>
    <dbReference type="NCBI Taxonomy" id="4868"/>
    <lineage>
        <taxon>Eukaryota</taxon>
        <taxon>Fungi</taxon>
        <taxon>Fungi incertae sedis</taxon>
        <taxon>Zoopagomycota</taxon>
        <taxon>Kickxellomycotina</taxon>
        <taxon>Kickxellomycetes</taxon>
        <taxon>Kickxellales</taxon>
        <taxon>Kickxellaceae</taxon>
        <taxon>Linderina</taxon>
    </lineage>
</organism>
<evidence type="ECO:0000313" key="1">
    <source>
        <dbReference type="EMBL" id="KAJ1942155.1"/>
    </source>
</evidence>
<sequence>MPPEEVQRVALRDAKEHGGEKMFSDKVLNFRDIGASVIKLQLKLHDERGLSKKEGPMPGVVFRSAELGSAGEKDVKTLFSRYGIRTIIDLRSELEARASDILTKHYPASLEPTQGQSMEKLVKLRQQQIRQTIVEVAAHDYEGAARPWERTGDSQHSWNRKNTLRYSRMLGDARNDPLARALSHLYDRRGSDSETQITEQAPYVPVCDINSQVPEPVHLEPPHAPLPSIPSEPTSPTDGKTAHHSLSGPVDMTAWQTLSSSSSHQSLPPPPHQQQTLNPVVRSQRNSASSALDWGDETLQHLRSCWDNATSQLADASVVAPAEVIPPPPTAHIERQPSPVPAPRPHITIITPSMQVGEYIADASDSAAAGSNSKTNGSDDEEEEVTSISSGDEEDIEEGFDDNYEDSDSGIKINQPVDNMPFGLKRVSNPPARTSMSSISRVSGNSNHWDSPDDTVPKPIAYRASTAPLQESDKSEPNASVTRRQLTPHNEQMPRFAERGRNRRHMIRSNPSGMPLGRTIIENRFDGRRRRFRCNVLGDNYRRKCVWASAPWSTKLKVILRFATFNKAEAIRTIGREVLAPRGLAGSYEDYVDYCKEEFASVMRIFADPCAYPILFHCQHGKDRTGIIAALLLGILEVDDEIIAQDYALSQANLVSVRHRMETLDMGAVGLPPSFCDTPAPVMRNLMRHIRKNYGSVRGYLRTAGMREQEINTIAWCLRGNFCGIVHAQTRRAQSQARKMYLRPSMASSDIFDRPKLEQQERTDSLVEVKQAI</sequence>
<gene>
    <name evidence="1" type="ORF">FBU59_003283</name>
</gene>
<dbReference type="EMBL" id="JANBPW010002046">
    <property type="protein sequence ID" value="KAJ1942155.1"/>
    <property type="molecule type" value="Genomic_DNA"/>
</dbReference>
<name>A0ACC1J8Z3_9FUNG</name>
<proteinExistence type="predicted"/>
<reference evidence="1" key="1">
    <citation type="submission" date="2022-07" db="EMBL/GenBank/DDBJ databases">
        <title>Phylogenomic reconstructions and comparative analyses of Kickxellomycotina fungi.</title>
        <authorList>
            <person name="Reynolds N.K."/>
            <person name="Stajich J.E."/>
            <person name="Barry K."/>
            <person name="Grigoriev I.V."/>
            <person name="Crous P."/>
            <person name="Smith M.E."/>
        </authorList>
    </citation>
    <scope>NUCLEOTIDE SEQUENCE</scope>
    <source>
        <strain evidence="1">NRRL 5244</strain>
    </source>
</reference>